<reference evidence="1 2" key="1">
    <citation type="submission" date="2024-01" db="EMBL/GenBank/DDBJ databases">
        <title>Comparative genomics of Cryptococcus and Kwoniella reveals pathogenesis evolution and contrasting modes of karyotype evolution via chromosome fusion or intercentromeric recombination.</title>
        <authorList>
            <person name="Coelho M.A."/>
            <person name="David-Palma M."/>
            <person name="Shea T."/>
            <person name="Bowers K."/>
            <person name="McGinley-Smith S."/>
            <person name="Mohammad A.W."/>
            <person name="Gnirke A."/>
            <person name="Yurkov A.M."/>
            <person name="Nowrousian M."/>
            <person name="Sun S."/>
            <person name="Cuomo C.A."/>
            <person name="Heitman J."/>
        </authorList>
    </citation>
    <scope>NUCLEOTIDE SEQUENCE [LARGE SCALE GENOMIC DNA]</scope>
    <source>
        <strain evidence="1">CBS 11374</strain>
    </source>
</reference>
<dbReference type="RefSeq" id="XP_062789019.1">
    <property type="nucleotide sequence ID" value="XM_062932968.1"/>
</dbReference>
<name>A0ABZ1CSX1_9TREE</name>
<evidence type="ECO:0000313" key="2">
    <source>
        <dbReference type="Proteomes" id="UP001329825"/>
    </source>
</evidence>
<evidence type="ECO:0008006" key="3">
    <source>
        <dbReference type="Google" id="ProtNLM"/>
    </source>
</evidence>
<dbReference type="GeneID" id="87953341"/>
<sequence length="86" mass="9348">MSEERQPLLGVKDESKLSFNKVGLSSSHFWLLPPTWRLGWALLTIFTPSMEFLIAARALAGMGGGGLSTGEFRDKGRADLQLGALL</sequence>
<dbReference type="EMBL" id="CP141881">
    <property type="protein sequence ID" value="WRT64279.1"/>
    <property type="molecule type" value="Genomic_DNA"/>
</dbReference>
<organism evidence="1 2">
    <name type="scientific">Kwoniella shivajii</name>
    <dbReference type="NCBI Taxonomy" id="564305"/>
    <lineage>
        <taxon>Eukaryota</taxon>
        <taxon>Fungi</taxon>
        <taxon>Dikarya</taxon>
        <taxon>Basidiomycota</taxon>
        <taxon>Agaricomycotina</taxon>
        <taxon>Tremellomycetes</taxon>
        <taxon>Tremellales</taxon>
        <taxon>Cryptococcaceae</taxon>
        <taxon>Kwoniella</taxon>
    </lineage>
</organism>
<keyword evidence="2" id="KW-1185">Reference proteome</keyword>
<protein>
    <recommendedName>
        <fullName evidence="3">Major facilitator superfamily (MFS) profile domain-containing protein</fullName>
    </recommendedName>
</protein>
<proteinExistence type="predicted"/>
<gene>
    <name evidence="1" type="ORF">IL334_001210</name>
</gene>
<dbReference type="Proteomes" id="UP001329825">
    <property type="component" value="Chromosome 1"/>
</dbReference>
<accession>A0ABZ1CSX1</accession>
<evidence type="ECO:0000313" key="1">
    <source>
        <dbReference type="EMBL" id="WRT64279.1"/>
    </source>
</evidence>